<protein>
    <submittedName>
        <fullName evidence="1">Uncharacterized protein</fullName>
    </submittedName>
</protein>
<accession>A0AAW1CZ81</accession>
<reference evidence="1 2" key="1">
    <citation type="submission" date="2022-12" db="EMBL/GenBank/DDBJ databases">
        <title>Chromosome-level genome assembly of true bugs.</title>
        <authorList>
            <person name="Ma L."/>
            <person name="Li H."/>
        </authorList>
    </citation>
    <scope>NUCLEOTIDE SEQUENCE [LARGE SCALE GENOMIC DNA]</scope>
    <source>
        <strain evidence="1">Lab_2022b</strain>
    </source>
</reference>
<name>A0AAW1CZ81_9HEMI</name>
<dbReference type="AlphaFoldDB" id="A0AAW1CZ81"/>
<keyword evidence="2" id="KW-1185">Reference proteome</keyword>
<evidence type="ECO:0000313" key="2">
    <source>
        <dbReference type="Proteomes" id="UP001461498"/>
    </source>
</evidence>
<dbReference type="EMBL" id="JAPXFL010000007">
    <property type="protein sequence ID" value="KAK9503761.1"/>
    <property type="molecule type" value="Genomic_DNA"/>
</dbReference>
<proteinExistence type="predicted"/>
<gene>
    <name evidence="1" type="ORF">O3M35_010252</name>
</gene>
<comment type="caution">
    <text evidence="1">The sequence shown here is derived from an EMBL/GenBank/DDBJ whole genome shotgun (WGS) entry which is preliminary data.</text>
</comment>
<dbReference type="Proteomes" id="UP001461498">
    <property type="component" value="Unassembled WGS sequence"/>
</dbReference>
<sequence>MCVVLQVKWQPCLVVLKAKSSIIISAIVFEILTKVCHRHAEIFYCIFGFRGSQNGYFRLGKYMLEKRNS</sequence>
<organism evidence="1 2">
    <name type="scientific">Rhynocoris fuscipes</name>
    <dbReference type="NCBI Taxonomy" id="488301"/>
    <lineage>
        <taxon>Eukaryota</taxon>
        <taxon>Metazoa</taxon>
        <taxon>Ecdysozoa</taxon>
        <taxon>Arthropoda</taxon>
        <taxon>Hexapoda</taxon>
        <taxon>Insecta</taxon>
        <taxon>Pterygota</taxon>
        <taxon>Neoptera</taxon>
        <taxon>Paraneoptera</taxon>
        <taxon>Hemiptera</taxon>
        <taxon>Heteroptera</taxon>
        <taxon>Panheteroptera</taxon>
        <taxon>Cimicomorpha</taxon>
        <taxon>Reduviidae</taxon>
        <taxon>Harpactorinae</taxon>
        <taxon>Harpactorini</taxon>
        <taxon>Rhynocoris</taxon>
    </lineage>
</organism>
<evidence type="ECO:0000313" key="1">
    <source>
        <dbReference type="EMBL" id="KAK9503761.1"/>
    </source>
</evidence>